<dbReference type="AlphaFoldDB" id="A0A0R1J240"/>
<dbReference type="Gene3D" id="3.40.309.10">
    <property type="entry name" value="Aldehyde Dehydrogenase, Chain A, domain 2"/>
    <property type="match status" value="1"/>
</dbReference>
<name>A0A0R1J240_9LACO</name>
<dbReference type="Pfam" id="PF00171">
    <property type="entry name" value="Aldedh"/>
    <property type="match status" value="1"/>
</dbReference>
<dbReference type="InterPro" id="IPR016162">
    <property type="entry name" value="Ald_DH_N"/>
</dbReference>
<dbReference type="STRING" id="1423811.FC72_GL000909"/>
<evidence type="ECO:0000256" key="2">
    <source>
        <dbReference type="ARBA" id="ARBA00022857"/>
    </source>
</evidence>
<dbReference type="SUPFAM" id="SSF53720">
    <property type="entry name" value="ALDH-like"/>
    <property type="match status" value="1"/>
</dbReference>
<dbReference type="Gene3D" id="3.40.605.10">
    <property type="entry name" value="Aldehyde Dehydrogenase, Chain A, domain 1"/>
    <property type="match status" value="1"/>
</dbReference>
<protein>
    <submittedName>
        <fullName evidence="5">Succinate-semialdehyde dehydrogenase (NADP+)</fullName>
    </submittedName>
</protein>
<sequence length="455" mass="50033">MAYKVINPFDGKLIREFPNATDSEVERALDEAHEFYMDAKHQPILEREKNLKKVADELRANVEYYAKVLTINMGKLYKESKQEVIKTAQFAEYYSKNGSSFLKSQPYEIPDNYSYVEYDSIGAIMAVEPWNFPYMQVMRVFAPNYLIGNPVILKHASIVPGAAQAFEEAIIKANLPKGAFKNLFVSYDQVNKIISDRRVQGVALTGSEQAGKILASEAGKNLKKSTMELGGTDVLIVLDDADIKLAVKNAVSARLGNAGQACTSAKRFIVNQKVYGEFIDGIISEFSKRVSGDPLDLKTTLAPLSSKAAQIKLKEQVDAAIAGGSQIIWGDTTEVDGSDAIFNPLIISGMTPNNPMYDQELFGPVAQILPFKDDVEAVKMANYSNYGLGGAIYSTDLERAQNLASHIETGMVAINQIMTSHAEIPFGGIKKSGYGRELSDLGIKEFANAKTILYR</sequence>
<evidence type="ECO:0000256" key="3">
    <source>
        <dbReference type="ARBA" id="ARBA00023002"/>
    </source>
</evidence>
<accession>A0A0R1J240</accession>
<dbReference type="InterPro" id="IPR015590">
    <property type="entry name" value="Aldehyde_DH_dom"/>
</dbReference>
<evidence type="ECO:0000259" key="4">
    <source>
        <dbReference type="Pfam" id="PF00171"/>
    </source>
</evidence>
<dbReference type="GO" id="GO:0004030">
    <property type="term" value="F:aldehyde dehydrogenase [NAD(P)+] activity"/>
    <property type="evidence" value="ECO:0007669"/>
    <property type="project" value="InterPro"/>
</dbReference>
<dbReference type="CDD" id="cd07100">
    <property type="entry name" value="ALDH_SSADH1_GabD1"/>
    <property type="match status" value="1"/>
</dbReference>
<dbReference type="GO" id="GO:0004777">
    <property type="term" value="F:succinate-semialdehyde dehydrogenase (NAD+) activity"/>
    <property type="evidence" value="ECO:0007669"/>
    <property type="project" value="TreeGrafter"/>
</dbReference>
<dbReference type="InterPro" id="IPR016163">
    <property type="entry name" value="Ald_DH_C"/>
</dbReference>
<dbReference type="PANTHER" id="PTHR43217">
    <property type="entry name" value="SUCCINATE SEMIALDEHYDE DEHYDROGENASE [NAD(P)+] SAD"/>
    <property type="match status" value="1"/>
</dbReference>
<organism evidence="5 6">
    <name type="scientific">Companilactobacillus tucceti DSM 20183</name>
    <dbReference type="NCBI Taxonomy" id="1423811"/>
    <lineage>
        <taxon>Bacteria</taxon>
        <taxon>Bacillati</taxon>
        <taxon>Bacillota</taxon>
        <taxon>Bacilli</taxon>
        <taxon>Lactobacillales</taxon>
        <taxon>Lactobacillaceae</taxon>
        <taxon>Companilactobacillus</taxon>
    </lineage>
</organism>
<dbReference type="RefSeq" id="WP_057764037.1">
    <property type="nucleotide sequence ID" value="NZ_AZDG01000002.1"/>
</dbReference>
<keyword evidence="6" id="KW-1185">Reference proteome</keyword>
<reference evidence="5 6" key="1">
    <citation type="journal article" date="2015" name="Genome Announc.">
        <title>Expanding the biotechnology potential of lactobacilli through comparative genomics of 213 strains and associated genera.</title>
        <authorList>
            <person name="Sun Z."/>
            <person name="Harris H.M."/>
            <person name="McCann A."/>
            <person name="Guo C."/>
            <person name="Argimon S."/>
            <person name="Zhang W."/>
            <person name="Yang X."/>
            <person name="Jeffery I.B."/>
            <person name="Cooney J.C."/>
            <person name="Kagawa T.F."/>
            <person name="Liu W."/>
            <person name="Song Y."/>
            <person name="Salvetti E."/>
            <person name="Wrobel A."/>
            <person name="Rasinkangas P."/>
            <person name="Parkhill J."/>
            <person name="Rea M.C."/>
            <person name="O'Sullivan O."/>
            <person name="Ritari J."/>
            <person name="Douillard F.P."/>
            <person name="Paul Ross R."/>
            <person name="Yang R."/>
            <person name="Briner A.E."/>
            <person name="Felis G.E."/>
            <person name="de Vos W.M."/>
            <person name="Barrangou R."/>
            <person name="Klaenhammer T.R."/>
            <person name="Caufield P.W."/>
            <person name="Cui Y."/>
            <person name="Zhang H."/>
            <person name="O'Toole P.W."/>
        </authorList>
    </citation>
    <scope>NUCLEOTIDE SEQUENCE [LARGE SCALE GENOMIC DNA]</scope>
    <source>
        <strain evidence="5 6">DSM 20183</strain>
    </source>
</reference>
<dbReference type="EMBL" id="AZDG01000002">
    <property type="protein sequence ID" value="KRK65440.1"/>
    <property type="molecule type" value="Genomic_DNA"/>
</dbReference>
<feature type="domain" description="Aldehyde dehydrogenase" evidence="4">
    <location>
        <begin position="3"/>
        <end position="452"/>
    </location>
</feature>
<dbReference type="Proteomes" id="UP000050929">
    <property type="component" value="Unassembled WGS sequence"/>
</dbReference>
<evidence type="ECO:0000313" key="5">
    <source>
        <dbReference type="EMBL" id="KRK65440.1"/>
    </source>
</evidence>
<keyword evidence="2" id="KW-0521">NADP</keyword>
<dbReference type="OrthoDB" id="9762913at2"/>
<comment type="caution">
    <text evidence="5">The sequence shown here is derived from an EMBL/GenBank/DDBJ whole genome shotgun (WGS) entry which is preliminary data.</text>
</comment>
<evidence type="ECO:0000256" key="1">
    <source>
        <dbReference type="ARBA" id="ARBA00009986"/>
    </source>
</evidence>
<evidence type="ECO:0000313" key="6">
    <source>
        <dbReference type="Proteomes" id="UP000050929"/>
    </source>
</evidence>
<dbReference type="PANTHER" id="PTHR43217:SF2">
    <property type="entry name" value="SUCCINATE-SEMIALDEHYDE DEHYDROGENASE [NADP(+)]"/>
    <property type="match status" value="1"/>
</dbReference>
<gene>
    <name evidence="5" type="ORF">FC72_GL000909</name>
</gene>
<dbReference type="InterPro" id="IPR047110">
    <property type="entry name" value="GABD/Sad-like"/>
</dbReference>
<proteinExistence type="inferred from homology"/>
<dbReference type="InterPro" id="IPR044148">
    <property type="entry name" value="ALDH_GabD1-like"/>
</dbReference>
<dbReference type="PATRIC" id="fig|1423811.3.peg.921"/>
<comment type="similarity">
    <text evidence="1">Belongs to the aldehyde dehydrogenase family.</text>
</comment>
<keyword evidence="3" id="KW-0560">Oxidoreductase</keyword>
<dbReference type="InterPro" id="IPR016161">
    <property type="entry name" value="Ald_DH/histidinol_DH"/>
</dbReference>